<feature type="domain" description="Peptidase M24" evidence="3">
    <location>
        <begin position="158"/>
        <end position="360"/>
    </location>
</feature>
<dbReference type="Gene3D" id="3.40.350.10">
    <property type="entry name" value="Creatinase/prolidase N-terminal domain"/>
    <property type="match status" value="1"/>
</dbReference>
<evidence type="ECO:0000313" key="6">
    <source>
        <dbReference type="Proteomes" id="UP000068137"/>
    </source>
</evidence>
<dbReference type="STRING" id="1528099.AL705_00435"/>
<reference evidence="5 6" key="1">
    <citation type="journal article" date="2015" name="Genome Announc.">
        <title>Complete Genome Sequences for Two Strains of a Novel Fastidious, Partially Acid-Fast, Gram-Positive Corynebacterineae Bacterium, Derived from Human Clinical Samples.</title>
        <authorList>
            <person name="Nicholson A.C."/>
            <person name="Bell M."/>
            <person name="Humrighouse B.W."/>
            <person name="McQuiston J.R."/>
        </authorList>
    </citation>
    <scope>NUCLEOTIDE SEQUENCE [LARGE SCALE GENOMIC DNA]</scope>
    <source>
        <strain evidence="5 6">X1698</strain>
    </source>
</reference>
<keyword evidence="1" id="KW-0479">Metal-binding</keyword>
<dbReference type="AlphaFoldDB" id="A0A0M4MYS3"/>
<dbReference type="Gene3D" id="3.90.230.10">
    <property type="entry name" value="Creatinase/methionine aminopeptidase superfamily"/>
    <property type="match status" value="1"/>
</dbReference>
<dbReference type="InterPro" id="IPR000994">
    <property type="entry name" value="Pept_M24"/>
</dbReference>
<dbReference type="OrthoDB" id="9806388at2"/>
<evidence type="ECO:0000259" key="4">
    <source>
        <dbReference type="Pfam" id="PF01321"/>
    </source>
</evidence>
<dbReference type="Pfam" id="PF01321">
    <property type="entry name" value="Creatinase_N"/>
    <property type="match status" value="1"/>
</dbReference>
<dbReference type="InterPro" id="IPR001131">
    <property type="entry name" value="Peptidase_M24B_aminopep-P_CS"/>
</dbReference>
<dbReference type="PANTHER" id="PTHR46112:SF3">
    <property type="entry name" value="AMINOPEPTIDASE YPDF"/>
    <property type="match status" value="1"/>
</dbReference>
<evidence type="ECO:0000313" key="5">
    <source>
        <dbReference type="EMBL" id="ALE18448.1"/>
    </source>
</evidence>
<accession>A0A0M4MYS3</accession>
<dbReference type="InterPro" id="IPR029149">
    <property type="entry name" value="Creatin/AminoP/Spt16_N"/>
</dbReference>
<dbReference type="SUPFAM" id="SSF53092">
    <property type="entry name" value="Creatinase/prolidase N-terminal domain"/>
    <property type="match status" value="1"/>
</dbReference>
<evidence type="ECO:0000259" key="3">
    <source>
        <dbReference type="Pfam" id="PF00557"/>
    </source>
</evidence>
<dbReference type="RefSeq" id="WP_053961331.1">
    <property type="nucleotide sequence ID" value="NZ_CP012390.1"/>
</dbReference>
<dbReference type="InterPro" id="IPR001714">
    <property type="entry name" value="Pept_M24_MAP"/>
</dbReference>
<dbReference type="CDD" id="cd01092">
    <property type="entry name" value="APP-like"/>
    <property type="match status" value="1"/>
</dbReference>
<dbReference type="Proteomes" id="UP000068137">
    <property type="component" value="Chromosome"/>
</dbReference>
<dbReference type="PANTHER" id="PTHR46112">
    <property type="entry name" value="AMINOPEPTIDASE"/>
    <property type="match status" value="1"/>
</dbReference>
<proteinExistence type="predicted"/>
<dbReference type="PROSITE" id="PS00491">
    <property type="entry name" value="PROLINE_PEPTIDASE"/>
    <property type="match status" value="1"/>
</dbReference>
<dbReference type="GO" id="GO:0004177">
    <property type="term" value="F:aminopeptidase activity"/>
    <property type="evidence" value="ECO:0007669"/>
    <property type="project" value="UniProtKB-ARBA"/>
</dbReference>
<dbReference type="InterPro" id="IPR050659">
    <property type="entry name" value="Peptidase_M24B"/>
</dbReference>
<name>A0A0M4MYS3_9ACTN</name>
<feature type="domain" description="Creatinase N-terminal" evidence="4">
    <location>
        <begin position="11"/>
        <end position="128"/>
    </location>
</feature>
<dbReference type="InterPro" id="IPR036005">
    <property type="entry name" value="Creatinase/aminopeptidase-like"/>
</dbReference>
<evidence type="ECO:0000256" key="2">
    <source>
        <dbReference type="ARBA" id="ARBA00022801"/>
    </source>
</evidence>
<dbReference type="Pfam" id="PF00557">
    <property type="entry name" value="Peptidase_M24"/>
    <property type="match status" value="1"/>
</dbReference>
<dbReference type="PRINTS" id="PR00599">
    <property type="entry name" value="MAPEPTIDASE"/>
</dbReference>
<dbReference type="EMBL" id="CP012390">
    <property type="protein sequence ID" value="ALE18448.1"/>
    <property type="molecule type" value="Genomic_DNA"/>
</dbReference>
<dbReference type="KEGG" id="cbq:AL705_00435"/>
<sequence length="378" mass="40526">MTTADNYAERRNRLRRSVEAEAIALFGLSSIRYFTGFSGSNALLWIDSSTADNDFLITDGRYTLQASVECPGIAVEICSSRGSAALTEVGRMRHLQANTLGVDGEFLNWLDYQELAAWLSSSTQQDITSAGVMGLLNDVSAHIAQLRSVKDDSEITALDHAAQCAEAALQQLIEEETLLPGATEIEVAARLDYLMKVRGSEGVSFETIVGTGANSAIPHHSPDSTPIAAGDLIVIDFGAVVGGYHSDCTRTFCVGESTAWQEEIAYCVWRAHQAALAEVHPGVSAGDLDKAARSVIDDAGYGPYFGHSTGHGVGVDIHEHPWVRSGSPEELVAGSVFTIEPGIYLPERGGVRIENTYVLEECGNVRSLQALSAELLHV</sequence>
<keyword evidence="2" id="KW-0378">Hydrolase</keyword>
<dbReference type="SUPFAM" id="SSF55920">
    <property type="entry name" value="Creatinase/aminopeptidase"/>
    <property type="match status" value="1"/>
</dbReference>
<dbReference type="InterPro" id="IPR000587">
    <property type="entry name" value="Creatinase_N"/>
</dbReference>
<organism evidence="5 6">
    <name type="scientific">Lawsonella clevelandensis</name>
    <dbReference type="NCBI Taxonomy" id="1528099"/>
    <lineage>
        <taxon>Bacteria</taxon>
        <taxon>Bacillati</taxon>
        <taxon>Actinomycetota</taxon>
        <taxon>Actinomycetes</taxon>
        <taxon>Mycobacteriales</taxon>
        <taxon>Lawsonellaceae</taxon>
        <taxon>Lawsonella</taxon>
    </lineage>
</organism>
<gene>
    <name evidence="5" type="ORF">AL705_00435</name>
</gene>
<dbReference type="PATRIC" id="fig|1562462.4.peg.90"/>
<evidence type="ECO:0000256" key="1">
    <source>
        <dbReference type="ARBA" id="ARBA00022723"/>
    </source>
</evidence>
<dbReference type="GO" id="GO:0008235">
    <property type="term" value="F:metalloexopeptidase activity"/>
    <property type="evidence" value="ECO:0007669"/>
    <property type="project" value="UniProtKB-ARBA"/>
</dbReference>
<dbReference type="GO" id="GO:0046872">
    <property type="term" value="F:metal ion binding"/>
    <property type="evidence" value="ECO:0007669"/>
    <property type="project" value="UniProtKB-KW"/>
</dbReference>
<protein>
    <submittedName>
        <fullName evidence="5">Uncharacterized protein</fullName>
    </submittedName>
</protein>